<keyword evidence="2" id="KW-1003">Cell membrane</keyword>
<comment type="similarity">
    <text evidence="11">Belongs to the insect chemoreceptor superfamily. Heteromeric odorant receptor channel (TC 1.A.69) family. Or2a subfamily.</text>
</comment>
<keyword evidence="4 13" id="KW-0812">Transmembrane</keyword>
<comment type="function">
    <text evidence="10">Odorant receptor which mediates acceptance or avoidance behavior, depending on its substrates. The odorant receptor repertoire encodes a large collection of odor stimuli that vary widely in identity, intensity, and duration. May form a complex with Orco to form odorant-sensing units, providing sensitive and prolonged odorant signaling and calcium permeability.</text>
</comment>
<evidence type="ECO:0000256" key="5">
    <source>
        <dbReference type="ARBA" id="ARBA00022725"/>
    </source>
</evidence>
<evidence type="ECO:0000313" key="15">
    <source>
        <dbReference type="Proteomes" id="UP000035880"/>
    </source>
</evidence>
<dbReference type="EMBL" id="CM002912">
    <property type="protein sequence ID" value="KMY99689.1"/>
    <property type="molecule type" value="Genomic_DNA"/>
</dbReference>
<comment type="subcellular location">
    <subcellularLocation>
        <location evidence="1 13">Cell membrane</location>
        <topology evidence="1 13">Multi-pass membrane protein</topology>
    </subcellularLocation>
</comment>
<dbReference type="Pfam" id="PF02949">
    <property type="entry name" value="7tm_6"/>
    <property type="match status" value="1"/>
</dbReference>
<evidence type="ECO:0000256" key="12">
    <source>
        <dbReference type="ARBA" id="ARBA00038679"/>
    </source>
</evidence>
<evidence type="ECO:0000256" key="2">
    <source>
        <dbReference type="ARBA" id="ARBA00022475"/>
    </source>
</evidence>
<evidence type="ECO:0000256" key="8">
    <source>
        <dbReference type="ARBA" id="ARBA00023170"/>
    </source>
</evidence>
<dbReference type="GO" id="GO:0005549">
    <property type="term" value="F:odorant binding"/>
    <property type="evidence" value="ECO:0007669"/>
    <property type="project" value="InterPro"/>
</dbReference>
<keyword evidence="8 13" id="KW-0675">Receptor</keyword>
<feature type="transmembrane region" description="Helical" evidence="13">
    <location>
        <begin position="332"/>
        <end position="352"/>
    </location>
</feature>
<dbReference type="Proteomes" id="UP000035880">
    <property type="component" value="Chromosome 3L"/>
</dbReference>
<dbReference type="GO" id="GO:0099094">
    <property type="term" value="F:ligand-gated monoatomic cation channel activity"/>
    <property type="evidence" value="ECO:0007669"/>
    <property type="project" value="EnsemblMetazoa"/>
</dbReference>
<evidence type="ECO:0000256" key="4">
    <source>
        <dbReference type="ARBA" id="ARBA00022692"/>
    </source>
</evidence>
<comment type="caution">
    <text evidence="13">Lacks conserved residue(s) required for the propagation of feature annotation.</text>
</comment>
<keyword evidence="5 13" id="KW-0552">Olfaction</keyword>
<name>A0A0J9RWQ4_DROSI</name>
<reference evidence="14 15" key="1">
    <citation type="journal article" date="2013" name="Genome Res.">
        <title>A second-generation assembly of the Drosophila simulans genome provides new insights into patterns of lineage-specific divergence.</title>
        <authorList>
            <person name="Hu T.T."/>
            <person name="Eisen M.B."/>
            <person name="Thornton K.R."/>
            <person name="Andolfatto P."/>
        </authorList>
    </citation>
    <scope>NUCLEOTIDE SEQUENCE [LARGE SCALE GENOMIC DNA]</scope>
    <source>
        <strain evidence="15">w501</strain>
    </source>
</reference>
<evidence type="ECO:0000313" key="14">
    <source>
        <dbReference type="EMBL" id="KMY99689.1"/>
    </source>
</evidence>
<dbReference type="GO" id="GO:0007165">
    <property type="term" value="P:signal transduction"/>
    <property type="evidence" value="ECO:0007669"/>
    <property type="project" value="UniProtKB-KW"/>
</dbReference>
<dbReference type="AlphaFoldDB" id="A0A0J9RWQ4"/>
<accession>A0A0J9RWQ4</accession>
<keyword evidence="3 13" id="KW-0716">Sensory transduction</keyword>
<comment type="subunit">
    <text evidence="12">Interacts with Orco. Complexes exist early in the endomembrane system in olfactory sensory neurons (OSNs), coupling these complexes to the conserved ciliary trafficking pathway.</text>
</comment>
<proteinExistence type="inferred from homology"/>
<evidence type="ECO:0000256" key="6">
    <source>
        <dbReference type="ARBA" id="ARBA00022989"/>
    </source>
</evidence>
<keyword evidence="7 13" id="KW-0472">Membrane</keyword>
<dbReference type="Bgee" id="FBgn0268294">
    <property type="expression patterns" value="Expressed in adult organism"/>
</dbReference>
<dbReference type="GO" id="GO:0005886">
    <property type="term" value="C:plasma membrane"/>
    <property type="evidence" value="ECO:0007669"/>
    <property type="project" value="UniProtKB-SubCell"/>
</dbReference>
<evidence type="ECO:0000256" key="3">
    <source>
        <dbReference type="ARBA" id="ARBA00022606"/>
    </source>
</evidence>
<gene>
    <name evidence="14" type="primary">Dsim\GD27004</name>
    <name evidence="14" type="ORF">Dsimw501_GD27004</name>
</gene>
<feature type="transmembrane region" description="Helical" evidence="13">
    <location>
        <begin position="128"/>
        <end position="148"/>
    </location>
</feature>
<evidence type="ECO:0000256" key="1">
    <source>
        <dbReference type="ARBA" id="ARBA00004651"/>
    </source>
</evidence>
<feature type="transmembrane region" description="Helical" evidence="13">
    <location>
        <begin position="288"/>
        <end position="307"/>
    </location>
</feature>
<keyword evidence="9 13" id="KW-0807">Transducer</keyword>
<dbReference type="OrthoDB" id="7548151at2759"/>
<evidence type="ECO:0000256" key="11">
    <source>
        <dbReference type="ARBA" id="ARBA00037946"/>
    </source>
</evidence>
<sequence length="379" mass="44946">MDYDRIRPVRFLTGVLKWWRLWPRKESISTPDWTNWQAYALHVPFTFLFVLLLWLEAIRSRDIQHTADVLLICLTTTALGGKMINIWKYAHVAQGILFEWSTWDLFELRSKQEVDMWRFEHRRFNRVIMFYCLCSVGVIPLIVIQPLFDIPNRLPFWMWTPFDWQQPVLFWYAFIYQVTTIPIICICNVTMDVVNWYLMLHLSLCLRMLGQRLSKLQHDDKDLREKFLELVHLHQRLKQQALGIEIFISKSTFTQILVSSLIICFTIYSMQMSPVLQDLPGFAAMMQYLVAMIMQVMLPTIYGNAVIDSANMLTDSLYNSDWPDMNSRMRRLVLMFMVYLNRPVTLKAGGFFHIGLPLFTKVVFSSLENPCISYLYFRP</sequence>
<dbReference type="InterPro" id="IPR004117">
    <property type="entry name" value="7tm6_olfct_rcpt"/>
</dbReference>
<dbReference type="GO" id="GO:0170020">
    <property type="term" value="F:ionotropic olfactory receptor activity"/>
    <property type="evidence" value="ECO:0007669"/>
    <property type="project" value="EnsemblMetazoa"/>
</dbReference>
<feature type="transmembrane region" description="Helical" evidence="13">
    <location>
        <begin position="246"/>
        <end position="268"/>
    </location>
</feature>
<keyword evidence="6 13" id="KW-1133">Transmembrane helix</keyword>
<dbReference type="PANTHER" id="PTHR21137:SF37">
    <property type="entry name" value="ODORANT RECEPTOR 46A, ISOFORM B-RELATED"/>
    <property type="match status" value="1"/>
</dbReference>
<dbReference type="PANTHER" id="PTHR21137">
    <property type="entry name" value="ODORANT RECEPTOR"/>
    <property type="match status" value="1"/>
</dbReference>
<evidence type="ECO:0000256" key="7">
    <source>
        <dbReference type="ARBA" id="ARBA00023136"/>
    </source>
</evidence>
<organism evidence="14 15">
    <name type="scientific">Drosophila simulans</name>
    <name type="common">Fruit fly</name>
    <dbReference type="NCBI Taxonomy" id="7240"/>
    <lineage>
        <taxon>Eukaryota</taxon>
        <taxon>Metazoa</taxon>
        <taxon>Ecdysozoa</taxon>
        <taxon>Arthropoda</taxon>
        <taxon>Hexapoda</taxon>
        <taxon>Insecta</taxon>
        <taxon>Pterygota</taxon>
        <taxon>Neoptera</taxon>
        <taxon>Endopterygota</taxon>
        <taxon>Diptera</taxon>
        <taxon>Brachycera</taxon>
        <taxon>Muscomorpha</taxon>
        <taxon>Ephydroidea</taxon>
        <taxon>Drosophilidae</taxon>
        <taxon>Drosophila</taxon>
        <taxon>Sophophora</taxon>
    </lineage>
</organism>
<feature type="transmembrane region" description="Helical" evidence="13">
    <location>
        <begin position="36"/>
        <end position="55"/>
    </location>
</feature>
<evidence type="ECO:0000256" key="10">
    <source>
        <dbReference type="ARBA" id="ARBA00037764"/>
    </source>
</evidence>
<evidence type="ECO:0000256" key="13">
    <source>
        <dbReference type="RuleBase" id="RU351113"/>
    </source>
</evidence>
<feature type="transmembrane region" description="Helical" evidence="13">
    <location>
        <begin position="168"/>
        <end position="198"/>
    </location>
</feature>
<evidence type="ECO:0000256" key="9">
    <source>
        <dbReference type="ARBA" id="ARBA00023224"/>
    </source>
</evidence>
<protein>
    <recommendedName>
        <fullName evidence="13">Odorant receptor</fullName>
    </recommendedName>
</protein>